<name>A0AAW6FGV8_9BACT</name>
<organism evidence="3 4">
    <name type="scientific">Odoribacter splanchnicus</name>
    <dbReference type="NCBI Taxonomy" id="28118"/>
    <lineage>
        <taxon>Bacteria</taxon>
        <taxon>Pseudomonadati</taxon>
        <taxon>Bacteroidota</taxon>
        <taxon>Bacteroidia</taxon>
        <taxon>Bacteroidales</taxon>
        <taxon>Odoribacteraceae</taxon>
        <taxon>Odoribacter</taxon>
    </lineage>
</organism>
<sequence length="1274" mass="145139">MKGIKYYFVILSLCFGLSLTAQNKVSFLIDDGFWVGVNRSMHLLAKMYPEVAEKCQFKEFTYSNYHESDMDFFENSDLIFVALHNNGLVFKAKPQLLSALKRGAKVYALNLSHEYDAELQEWGICFDPWTLAAFKSGGENNIMNIVLKKLNKDLHFDCEYQDIEETPLSGIYNYRNKKLHTYIGSYLAERTDIDTQAPWIGLIIGRSDLTKSQYLYIDVFIRNIEEKGFNVLPVFTSQKPGHHEEQVIERFFISCDSLPRVSALLNLGCWYNTRPEQERVVLEKLGVPVINGIILSTNQKDWEKSLVGIDIYNRSNLVAIPELAGYIEPSVAVVFDDFDHNIRIKNMIGYQMETLLGRIKNIHNLQTKPNREKKVALIYYSYPPGKENIGASYLNVLPRSILSILQRMRQEGYDTGGQPIDSAAIFNRVMDYGRNIGSWAPAEVDKLVRKGDPVLVPMEVYKEWYDKLSLKIRTEMENKWGKPEESELMVWKDSSGKSYFVIPVVKYGNIILTPQPPRGWEDNAKSLYHDPLVPPPHQYLAYYLFLKYGFHADALVHIGTHGTHEWLPGKEAGLGPDDYPEALIMDVPNIYPYIVDNVGEGLQAKRRGQAVIIDHMTPPFDKASLNPELRDLKSGISKYYDQKSKSPISSMAQFRDLVLRIKTLGLDKDLKLDTITDQNLEDIDDYLKEIEENKTPFGLHTFGVSPDEAYTKATTEAIVSMQKDLMGKDLELFREQVQKNIAKSGKEELDAFIRALNGKYVRAGTGNDPIRNPGALPTGKNFFAFDPRLIPSRMTCRLGEQLAEELIEQYKAEHNGECPPKVTINLWAVECIRNEGTMEAQALSLLGVRPVYNASNQVVGLELIPQHELKRPRVDVVFAPSGLYRDIFPELMALLDKAVSLARSADEKDNFVREHILESEDKLKQLGVQEDSLARRIASVRLFTTPSGAYGTGVSGTVQASGTWEDEKDVAEVYFDKMSHLYGQGFWGTKAEDEYTYLPKGFSKTVFKNALSGTRVALHSRTSNLYALLDNDDMFQYLGATGLAVRTIDGKSPVVMLTNLVDPSAPGQETLEKFLGRELKTRYLNPKWVDAMVDEGYAGARFINKMVFNLWGWEATLPESVSDNDWNQIYDTYVMDKYQLDIKERFKKSGNLYAYQSILARLLETVRKGYWKADKKRVDQMLLQFNETIREAGLACNLNICNNEKLMQFISDRINDMPSLTTEEKSRYKSALDDLRHKAKTEDADADSTTDGGNDKIYELQIQDDKWLFKQKQK</sequence>
<dbReference type="CDD" id="cd10150">
    <property type="entry name" value="CobN_like"/>
    <property type="match status" value="1"/>
</dbReference>
<feature type="chain" id="PRO_5043745143" evidence="1">
    <location>
        <begin position="22"/>
        <end position="1274"/>
    </location>
</feature>
<reference evidence="3" key="1">
    <citation type="submission" date="2023-01" db="EMBL/GenBank/DDBJ databases">
        <title>Human gut microbiome strain richness.</title>
        <authorList>
            <person name="Chen-Liaw A."/>
        </authorList>
    </citation>
    <scope>NUCLEOTIDE SEQUENCE</scope>
    <source>
        <strain evidence="3">RTP21484st1_B7_RTP21484_190118</strain>
    </source>
</reference>
<dbReference type="EMBL" id="JAQMRD010000004">
    <property type="protein sequence ID" value="MDB9222320.1"/>
    <property type="molecule type" value="Genomic_DNA"/>
</dbReference>
<evidence type="ECO:0000259" key="2">
    <source>
        <dbReference type="Pfam" id="PF02514"/>
    </source>
</evidence>
<dbReference type="PANTHER" id="PTHR44119">
    <property type="entry name" value="MAGNESIUM-CHELATASE SUBUNIT CHLH, CHLOROPLASTIC"/>
    <property type="match status" value="1"/>
</dbReference>
<gene>
    <name evidence="3" type="ORF">PN645_04770</name>
</gene>
<dbReference type="Pfam" id="PF02514">
    <property type="entry name" value="CobN-Mg_chel"/>
    <property type="match status" value="2"/>
</dbReference>
<accession>A0AAW6FGV8</accession>
<feature type="domain" description="CobN/magnesium chelatase" evidence="2">
    <location>
        <begin position="729"/>
        <end position="1176"/>
    </location>
</feature>
<evidence type="ECO:0000313" key="4">
    <source>
        <dbReference type="Proteomes" id="UP001212263"/>
    </source>
</evidence>
<comment type="caution">
    <text evidence="3">The sequence shown here is derived from an EMBL/GenBank/DDBJ whole genome shotgun (WGS) entry which is preliminary data.</text>
</comment>
<proteinExistence type="predicted"/>
<dbReference type="Proteomes" id="UP001212263">
    <property type="component" value="Unassembled WGS sequence"/>
</dbReference>
<keyword evidence="1" id="KW-0732">Signal</keyword>
<dbReference type="RefSeq" id="WP_272054136.1">
    <property type="nucleotide sequence ID" value="NZ_JAQMRB010000005.1"/>
</dbReference>
<feature type="signal peptide" evidence="1">
    <location>
        <begin position="1"/>
        <end position="21"/>
    </location>
</feature>
<evidence type="ECO:0000256" key="1">
    <source>
        <dbReference type="SAM" id="SignalP"/>
    </source>
</evidence>
<evidence type="ECO:0000313" key="3">
    <source>
        <dbReference type="EMBL" id="MDB9222320.1"/>
    </source>
</evidence>
<feature type="domain" description="CobN/magnesium chelatase" evidence="2">
    <location>
        <begin position="134"/>
        <end position="724"/>
    </location>
</feature>
<dbReference type="PANTHER" id="PTHR44119:SF4">
    <property type="entry name" value="AEROBIC COBALTOCHELATASE SUBUNIT COBN"/>
    <property type="match status" value="1"/>
</dbReference>
<dbReference type="AlphaFoldDB" id="A0AAW6FGV8"/>
<protein>
    <submittedName>
        <fullName evidence="3">Cobaltochelatase subunit CobN</fullName>
    </submittedName>
</protein>
<dbReference type="InterPro" id="IPR003672">
    <property type="entry name" value="CobN/Mg_chltase"/>
</dbReference>